<sequence length="481" mass="56135">MAAASDTGILKVEGTGIVDQNGKPVLLRGAGIGGWMNMENFISGFPGREYQIRDALAKTIGEDKSEFFFDKFLEYFFTESDAKFYKSLGLNCIRVPFNYRHFEDDMNPRVLKPSGFKHLDRLINICSQHGIYTILDMHTAPGGQNGDWHADVGHHIPEFWTHKDFQDRTIWLWEHLSEHYKGNPWIAGYNPLNEPTDPTHQRLQVWYNRVYDAIRAVDPDHILFLDGNTFGSDFSHFIPSETCDRWKNVVYSVHDYSRFGFPKSTERYVGSEDQKKRVRQNYEKKVEWMKENNLPIWNGEWGPVYARPWFDGDKSEAINESRLKLLDDQLHVYDEEKIPWSIWTYKDIGFQGMVYVSQDTPYMKLLKPFLEKKQKLAIDSWGTDETHVEGVMEPFRKLIADNINPEYRDLYPFPVIPWDSRASKVALNILIAEFMVQEWADYFKGLDPAQLDEIAASFKFENCLQRKSLNEALVAHKDVKL</sequence>
<dbReference type="Pfam" id="PF00150">
    <property type="entry name" value="Cellulase"/>
    <property type="match status" value="1"/>
</dbReference>
<dbReference type="GO" id="GO:0009251">
    <property type="term" value="P:glucan catabolic process"/>
    <property type="evidence" value="ECO:0007669"/>
    <property type="project" value="TreeGrafter"/>
</dbReference>
<comment type="caution">
    <text evidence="7">The sequence shown here is derived from an EMBL/GenBank/DDBJ whole genome shotgun (WGS) entry which is preliminary data.</text>
</comment>
<organism evidence="7 8">
    <name type="scientific">Orbilia ellipsospora</name>
    <dbReference type="NCBI Taxonomy" id="2528407"/>
    <lineage>
        <taxon>Eukaryota</taxon>
        <taxon>Fungi</taxon>
        <taxon>Dikarya</taxon>
        <taxon>Ascomycota</taxon>
        <taxon>Pezizomycotina</taxon>
        <taxon>Orbiliomycetes</taxon>
        <taxon>Orbiliales</taxon>
        <taxon>Orbiliaceae</taxon>
        <taxon>Orbilia</taxon>
    </lineage>
</organism>
<dbReference type="SUPFAM" id="SSF51445">
    <property type="entry name" value="(Trans)glycosidases"/>
    <property type="match status" value="1"/>
</dbReference>
<dbReference type="InterPro" id="IPR001547">
    <property type="entry name" value="Glyco_hydro_5"/>
</dbReference>
<evidence type="ECO:0000256" key="3">
    <source>
        <dbReference type="ARBA" id="ARBA00023295"/>
    </source>
</evidence>
<dbReference type="PANTHER" id="PTHR31297:SF13">
    <property type="entry name" value="PUTATIVE-RELATED"/>
    <property type="match status" value="1"/>
</dbReference>
<gene>
    <name evidence="7" type="primary">XYL5</name>
    <name evidence="7" type="ORF">TWF694_011768</name>
</gene>
<proteinExistence type="inferred from homology"/>
<keyword evidence="3 5" id="KW-0326">Glycosidase</keyword>
<reference evidence="7 8" key="1">
    <citation type="submission" date="2019-10" db="EMBL/GenBank/DDBJ databases">
        <authorList>
            <person name="Palmer J.M."/>
        </authorList>
    </citation>
    <scope>NUCLEOTIDE SEQUENCE [LARGE SCALE GENOMIC DNA]</scope>
    <source>
        <strain evidence="7 8">TWF694</strain>
    </source>
</reference>
<dbReference type="Proteomes" id="UP001365542">
    <property type="component" value="Unassembled WGS sequence"/>
</dbReference>
<keyword evidence="4" id="KW-0961">Cell wall biogenesis/degradation</keyword>
<name>A0AAV9XCF2_9PEZI</name>
<dbReference type="GO" id="GO:0009986">
    <property type="term" value="C:cell surface"/>
    <property type="evidence" value="ECO:0007669"/>
    <property type="project" value="TreeGrafter"/>
</dbReference>
<dbReference type="InterPro" id="IPR050386">
    <property type="entry name" value="Glycosyl_hydrolase_5"/>
</dbReference>
<dbReference type="InterPro" id="IPR017853">
    <property type="entry name" value="GH"/>
</dbReference>
<protein>
    <submittedName>
        <fullName evidence="7">Endo-1,4-beta-xylanase 5</fullName>
    </submittedName>
</protein>
<dbReference type="Gene3D" id="3.20.20.80">
    <property type="entry name" value="Glycosidases"/>
    <property type="match status" value="1"/>
</dbReference>
<keyword evidence="8" id="KW-1185">Reference proteome</keyword>
<evidence type="ECO:0000256" key="4">
    <source>
        <dbReference type="ARBA" id="ARBA00023316"/>
    </source>
</evidence>
<dbReference type="EMBL" id="JAVHJO010000009">
    <property type="protein sequence ID" value="KAK6537588.1"/>
    <property type="molecule type" value="Genomic_DNA"/>
</dbReference>
<comment type="similarity">
    <text evidence="1 5">Belongs to the glycosyl hydrolase 5 (cellulase A) family.</text>
</comment>
<dbReference type="AlphaFoldDB" id="A0AAV9XCF2"/>
<dbReference type="GO" id="GO:0008422">
    <property type="term" value="F:beta-glucosidase activity"/>
    <property type="evidence" value="ECO:0007669"/>
    <property type="project" value="TreeGrafter"/>
</dbReference>
<evidence type="ECO:0000313" key="8">
    <source>
        <dbReference type="Proteomes" id="UP001365542"/>
    </source>
</evidence>
<evidence type="ECO:0000256" key="1">
    <source>
        <dbReference type="ARBA" id="ARBA00005641"/>
    </source>
</evidence>
<feature type="domain" description="Glycoside hydrolase family 5" evidence="6">
    <location>
        <begin position="78"/>
        <end position="346"/>
    </location>
</feature>
<evidence type="ECO:0000259" key="6">
    <source>
        <dbReference type="Pfam" id="PF00150"/>
    </source>
</evidence>
<dbReference type="PANTHER" id="PTHR31297">
    <property type="entry name" value="GLUCAN ENDO-1,6-BETA-GLUCOSIDASE B"/>
    <property type="match status" value="1"/>
</dbReference>
<evidence type="ECO:0000313" key="7">
    <source>
        <dbReference type="EMBL" id="KAK6537588.1"/>
    </source>
</evidence>
<dbReference type="GO" id="GO:0071555">
    <property type="term" value="P:cell wall organization"/>
    <property type="evidence" value="ECO:0007669"/>
    <property type="project" value="UniProtKB-KW"/>
</dbReference>
<keyword evidence="2 5" id="KW-0378">Hydrolase</keyword>
<accession>A0AAV9XCF2</accession>
<evidence type="ECO:0000256" key="5">
    <source>
        <dbReference type="RuleBase" id="RU361153"/>
    </source>
</evidence>
<dbReference type="FunFam" id="3.20.20.80:FF:000130">
    <property type="entry name" value="Endoglucanase C"/>
    <property type="match status" value="1"/>
</dbReference>
<dbReference type="GO" id="GO:0005576">
    <property type="term" value="C:extracellular region"/>
    <property type="evidence" value="ECO:0007669"/>
    <property type="project" value="TreeGrafter"/>
</dbReference>
<evidence type="ECO:0000256" key="2">
    <source>
        <dbReference type="ARBA" id="ARBA00022801"/>
    </source>
</evidence>